<proteinExistence type="predicted"/>
<keyword evidence="2" id="KW-1185">Reference proteome</keyword>
<comment type="caution">
    <text evidence="1">The sequence shown here is derived from an EMBL/GenBank/DDBJ whole genome shotgun (WGS) entry which is preliminary data.</text>
</comment>
<name>A0AAV4TE72_CAEEX</name>
<gene>
    <name evidence="1" type="ORF">CEXT_572911</name>
</gene>
<evidence type="ECO:0000313" key="2">
    <source>
        <dbReference type="Proteomes" id="UP001054945"/>
    </source>
</evidence>
<accession>A0AAV4TE72</accession>
<organism evidence="1 2">
    <name type="scientific">Caerostris extrusa</name>
    <name type="common">Bark spider</name>
    <name type="synonym">Caerostris bankana</name>
    <dbReference type="NCBI Taxonomy" id="172846"/>
    <lineage>
        <taxon>Eukaryota</taxon>
        <taxon>Metazoa</taxon>
        <taxon>Ecdysozoa</taxon>
        <taxon>Arthropoda</taxon>
        <taxon>Chelicerata</taxon>
        <taxon>Arachnida</taxon>
        <taxon>Araneae</taxon>
        <taxon>Araneomorphae</taxon>
        <taxon>Entelegynae</taxon>
        <taxon>Araneoidea</taxon>
        <taxon>Araneidae</taxon>
        <taxon>Caerostris</taxon>
    </lineage>
</organism>
<sequence length="83" mass="9842">MCEILSLARKNLTRVSLSRLLMVKEKKMGVGGRSRVTWQTQMKEDFMRGGFSELEEAWDQARDKREWRGWMDALCARRHEVPK</sequence>
<protein>
    <submittedName>
        <fullName evidence="1">Uncharacterized protein</fullName>
    </submittedName>
</protein>
<reference evidence="1 2" key="1">
    <citation type="submission" date="2021-06" db="EMBL/GenBank/DDBJ databases">
        <title>Caerostris extrusa draft genome.</title>
        <authorList>
            <person name="Kono N."/>
            <person name="Arakawa K."/>
        </authorList>
    </citation>
    <scope>NUCLEOTIDE SEQUENCE [LARGE SCALE GENOMIC DNA]</scope>
</reference>
<evidence type="ECO:0000313" key="1">
    <source>
        <dbReference type="EMBL" id="GIY43676.1"/>
    </source>
</evidence>
<dbReference type="EMBL" id="BPLR01011005">
    <property type="protein sequence ID" value="GIY43676.1"/>
    <property type="molecule type" value="Genomic_DNA"/>
</dbReference>
<dbReference type="Proteomes" id="UP001054945">
    <property type="component" value="Unassembled WGS sequence"/>
</dbReference>
<dbReference type="AlphaFoldDB" id="A0AAV4TE72"/>